<dbReference type="OrthoDB" id="5137249at2"/>
<feature type="coiled-coil region" evidence="6">
    <location>
        <begin position="260"/>
        <end position="337"/>
    </location>
</feature>
<keyword evidence="4 7" id="KW-1133">Transmembrane helix</keyword>
<feature type="transmembrane region" description="Helical" evidence="7">
    <location>
        <begin position="591"/>
        <end position="612"/>
    </location>
</feature>
<sequence>MKKTFFKNLFKSISTTLSRFLSILIIIAVGVSFYVGVRASSPDMKMSADKYFNDSNFMDFKLISTLGLTDKDVKEVRKLSKVKAAKGSKSMDAVIENGKDTIVLNVESLPKKNGVNKVQVVRGRLPSKNTELAVEERFLKENKFKIGDVLKLKSGNDTNIEDRLKNCSFKIVGTVTSPLYISAQRQISSVGNGNVKGFVYIMPEAFKNDVYTSIYVKINEPYSKDSLAQNAKYKASIVNVKEKLKTFVKERGEARRKDIVKDSEDKIKDAEDKLSASKKEAQDKFIDAHKKLDDAVVKLNDGKVQLQKNQNDFKTQITSAENEIQNKKSEIQQSETIINSKLADAQKSKSTLEGAENQIVLGQQNLDNQKHAAAEGISAALGKAVSDAKNNLKNNPSDITCKEIYNNLNDVYTKDIQGKEFDDMYESLKSSNSLEKISSYFDIKGAKAKFDSAQSEISSKKQTIQDNEKALISGEVQLQNALNQINAGKDKIAKGETELNSKKNEGLEKLNAAKRKIDDSEKEINENTEKLKTEETNANNKFNNAEGEIRKNRDKLNEVKKPDTYVLGRNENLGYVNYSQDSDRIDNIGKVFPLIFFLVAALVSLTTMTRMVQENRTEIGTFKALGYSPKVIVSHYLIYSFTASIIGSLLGIIIGFEVFPPLIVNAYGSLYAVPHYSSFDSVISIEAVIIAVVFTTVASAIAVLDELKEVPASLMRPKPPKAGKKILLERMTFIWKRFSFTKKVTARNIFRYKQRFLMTVIGIAACTGLMITGFGIKSGVIGAVEKQFSSVYKYDMQTTINKNIDDSEKKEIKDKVNSDSNIKSVLFYYSKNATVRKEDNNNEDINIVVPEKKAQLNEYIELFNDSGELKLSDDGVIVTEKIAKLMNKKKGDVFNITVDNRIIRVKIFDITKHYIQHYIYMSPKYYKKVTGENAQFNAFYGLLKSKSSSAENTTSKIISGIKNIGAVSFKNNTRFDFNKSTKSLNSVVLVLIVSAGVLAFVVIYNLTNININERNRELATIKVLGFYDKELAMYIYRENIILTIIGSLVGIGVGMLLDVFVITTTETNVMMFLRTVEPLYILISIFLTIAFSVIVNIAMYRRFYKIDMIESLKSAE</sequence>
<keyword evidence="6" id="KW-0175">Coiled coil</keyword>
<dbReference type="RefSeq" id="WP_010964141.1">
    <property type="nucleotide sequence ID" value="NC_003030.1"/>
</dbReference>
<feature type="transmembrane region" description="Helical" evidence="7">
    <location>
        <begin position="1080"/>
        <end position="1100"/>
    </location>
</feature>
<feature type="domain" description="ABC3 transporter permease C-terminal" evidence="8">
    <location>
        <begin position="990"/>
        <end position="1106"/>
    </location>
</feature>
<evidence type="ECO:0000313" key="10">
    <source>
        <dbReference type="Proteomes" id="UP000000814"/>
    </source>
</evidence>
<evidence type="ECO:0000256" key="2">
    <source>
        <dbReference type="ARBA" id="ARBA00022475"/>
    </source>
</evidence>
<feature type="coiled-coil region" evidence="6">
    <location>
        <begin position="503"/>
        <end position="548"/>
    </location>
</feature>
<keyword evidence="3 7" id="KW-0812">Transmembrane</keyword>
<dbReference type="eggNOG" id="COG1511">
    <property type="taxonomic scope" value="Bacteria"/>
</dbReference>
<gene>
    <name evidence="9" type="ordered locus">CA_C0823</name>
</gene>
<keyword evidence="5 7" id="KW-0472">Membrane</keyword>
<comment type="subcellular location">
    <subcellularLocation>
        <location evidence="1">Cell membrane</location>
        <topology evidence="1">Multi-pass membrane protein</topology>
    </subcellularLocation>
</comment>
<dbReference type="Pfam" id="PF02687">
    <property type="entry name" value="FtsX"/>
    <property type="match status" value="2"/>
</dbReference>
<evidence type="ECO:0000313" key="9">
    <source>
        <dbReference type="EMBL" id="AAK78799.1"/>
    </source>
</evidence>
<dbReference type="PANTHER" id="PTHR30287">
    <property type="entry name" value="MEMBRANE COMPONENT OF PREDICTED ABC SUPERFAMILY METABOLITE UPTAKE TRANSPORTER"/>
    <property type="match status" value="1"/>
</dbReference>
<evidence type="ECO:0000256" key="3">
    <source>
        <dbReference type="ARBA" id="ARBA00022692"/>
    </source>
</evidence>
<dbReference type="EMBL" id="AE001437">
    <property type="protein sequence ID" value="AAK78799.1"/>
    <property type="molecule type" value="Genomic_DNA"/>
</dbReference>
<feature type="transmembrane region" description="Helical" evidence="7">
    <location>
        <begin position="1039"/>
        <end position="1060"/>
    </location>
</feature>
<evidence type="ECO:0000256" key="5">
    <source>
        <dbReference type="ARBA" id="ARBA00023136"/>
    </source>
</evidence>
<dbReference type="Proteomes" id="UP000000814">
    <property type="component" value="Chromosome"/>
</dbReference>
<keyword evidence="2" id="KW-1003">Cell membrane</keyword>
<dbReference type="PANTHER" id="PTHR30287:SF1">
    <property type="entry name" value="INNER MEMBRANE PROTEIN"/>
    <property type="match status" value="1"/>
</dbReference>
<keyword evidence="10" id="KW-1185">Reference proteome</keyword>
<evidence type="ECO:0000256" key="4">
    <source>
        <dbReference type="ARBA" id="ARBA00022989"/>
    </source>
</evidence>
<accession>Q97KU3</accession>
<reference evidence="9 10" key="1">
    <citation type="journal article" date="2001" name="J. Bacteriol.">
        <title>Genome sequence and comparative analysis of the solvent-producing bacterium Clostridium acetobutylicum.</title>
        <authorList>
            <person name="Nolling J."/>
            <person name="Breton G."/>
            <person name="Omelchenko M.V."/>
            <person name="Makarova K.S."/>
            <person name="Zeng Q."/>
            <person name="Gibson R."/>
            <person name="Lee H.M."/>
            <person name="Dubois J."/>
            <person name="Qiu D."/>
            <person name="Hitti J."/>
            <person name="Wolf Y.I."/>
            <person name="Tatusov R.L."/>
            <person name="Sabathe F."/>
            <person name="Doucette-Stamm L."/>
            <person name="Soucaille P."/>
            <person name="Daly M.J."/>
            <person name="Bennett G.N."/>
            <person name="Koonin E.V."/>
            <person name="Smith D.R."/>
        </authorList>
    </citation>
    <scope>NUCLEOTIDE SEQUENCE [LARGE SCALE GENOMIC DNA]</scope>
    <source>
        <strain evidence="10">ATCC 824 / DSM 792 / JCM 1419 / LMG 5710 / VKM B-1787</strain>
    </source>
</reference>
<dbReference type="STRING" id="272562.CA_C0823"/>
<evidence type="ECO:0000259" key="8">
    <source>
        <dbReference type="Pfam" id="PF02687"/>
    </source>
</evidence>
<dbReference type="InterPro" id="IPR038766">
    <property type="entry name" value="Membrane_comp_ABC_pdt"/>
</dbReference>
<evidence type="ECO:0000256" key="6">
    <source>
        <dbReference type="SAM" id="Coils"/>
    </source>
</evidence>
<feature type="domain" description="ABC3 transporter permease C-terminal" evidence="8">
    <location>
        <begin position="591"/>
        <end position="702"/>
    </location>
</feature>
<dbReference type="GeneID" id="44997333"/>
<feature type="transmembrane region" description="Helical" evidence="7">
    <location>
        <begin position="987"/>
        <end position="1006"/>
    </location>
</feature>
<feature type="transmembrane region" description="Helical" evidence="7">
    <location>
        <begin position="633"/>
        <end position="663"/>
    </location>
</feature>
<organism evidence="9 10">
    <name type="scientific">Clostridium acetobutylicum (strain ATCC 824 / DSM 792 / JCM 1419 / IAM 19013 / LMG 5710 / NBRC 13948 / NRRL B-527 / VKM B-1787 / 2291 / W)</name>
    <dbReference type="NCBI Taxonomy" id="272562"/>
    <lineage>
        <taxon>Bacteria</taxon>
        <taxon>Bacillati</taxon>
        <taxon>Bacillota</taxon>
        <taxon>Clostridia</taxon>
        <taxon>Eubacteriales</taxon>
        <taxon>Clostridiaceae</taxon>
        <taxon>Clostridium</taxon>
    </lineage>
</organism>
<feature type="transmembrane region" description="Helical" evidence="7">
    <location>
        <begin position="20"/>
        <end position="37"/>
    </location>
</feature>
<proteinExistence type="predicted"/>
<feature type="transmembrane region" description="Helical" evidence="7">
    <location>
        <begin position="756"/>
        <end position="776"/>
    </location>
</feature>
<dbReference type="PIR" id="D97001">
    <property type="entry name" value="D97001"/>
</dbReference>
<dbReference type="AlphaFoldDB" id="Q97KU3"/>
<protein>
    <submittedName>
        <fullName evidence="9">Predicted membrane protein</fullName>
    </submittedName>
</protein>
<dbReference type="eggNOG" id="COG0577">
    <property type="taxonomic scope" value="Bacteria"/>
</dbReference>
<feature type="transmembrane region" description="Helical" evidence="7">
    <location>
        <begin position="683"/>
        <end position="704"/>
    </location>
</feature>
<dbReference type="InterPro" id="IPR003838">
    <property type="entry name" value="ABC3_permease_C"/>
</dbReference>
<name>Q97KU3_CLOAB</name>
<evidence type="ECO:0000256" key="7">
    <source>
        <dbReference type="SAM" id="Phobius"/>
    </source>
</evidence>
<dbReference type="HOGENOM" id="CLU_005531_0_0_9"/>
<dbReference type="GO" id="GO:0005886">
    <property type="term" value="C:plasma membrane"/>
    <property type="evidence" value="ECO:0007669"/>
    <property type="project" value="UniProtKB-SubCell"/>
</dbReference>
<dbReference type="PATRIC" id="fig|272562.8.peg.1028"/>
<dbReference type="KEGG" id="cac:CA_C0823"/>
<evidence type="ECO:0000256" key="1">
    <source>
        <dbReference type="ARBA" id="ARBA00004651"/>
    </source>
</evidence>